<accession>A0A7J8BYG8</accession>
<dbReference type="EMBL" id="JACASF010000022">
    <property type="protein sequence ID" value="KAF6403641.1"/>
    <property type="molecule type" value="Genomic_DNA"/>
</dbReference>
<organism evidence="1 2">
    <name type="scientific">Molossus molossus</name>
    <name type="common">Pallas' mastiff bat</name>
    <name type="synonym">Vespertilio molossus</name>
    <dbReference type="NCBI Taxonomy" id="27622"/>
    <lineage>
        <taxon>Eukaryota</taxon>
        <taxon>Metazoa</taxon>
        <taxon>Chordata</taxon>
        <taxon>Craniata</taxon>
        <taxon>Vertebrata</taxon>
        <taxon>Euteleostomi</taxon>
        <taxon>Mammalia</taxon>
        <taxon>Eutheria</taxon>
        <taxon>Laurasiatheria</taxon>
        <taxon>Chiroptera</taxon>
        <taxon>Yangochiroptera</taxon>
        <taxon>Molossidae</taxon>
        <taxon>Molossus</taxon>
    </lineage>
</organism>
<reference evidence="1 2" key="1">
    <citation type="journal article" date="2020" name="Nature">
        <title>Six reference-quality genomes reveal evolution of bat adaptations.</title>
        <authorList>
            <person name="Jebb D."/>
            <person name="Huang Z."/>
            <person name="Pippel M."/>
            <person name="Hughes G.M."/>
            <person name="Lavrichenko K."/>
            <person name="Devanna P."/>
            <person name="Winkler S."/>
            <person name="Jermiin L.S."/>
            <person name="Skirmuntt E.C."/>
            <person name="Katzourakis A."/>
            <person name="Burkitt-Gray L."/>
            <person name="Ray D.A."/>
            <person name="Sullivan K.A.M."/>
            <person name="Roscito J.G."/>
            <person name="Kirilenko B.M."/>
            <person name="Davalos L.M."/>
            <person name="Corthals A.P."/>
            <person name="Power M.L."/>
            <person name="Jones G."/>
            <person name="Ransome R.D."/>
            <person name="Dechmann D.K.N."/>
            <person name="Locatelli A.G."/>
            <person name="Puechmaille S.J."/>
            <person name="Fedrigo O."/>
            <person name="Jarvis E.D."/>
            <person name="Hiller M."/>
            <person name="Vernes S.C."/>
            <person name="Myers E.W."/>
            <person name="Teeling E.C."/>
        </authorList>
    </citation>
    <scope>NUCLEOTIDE SEQUENCE [LARGE SCALE GENOMIC DNA]</scope>
    <source>
        <strain evidence="1">MMolMol1</strain>
        <tissue evidence="1">Muscle</tissue>
    </source>
</reference>
<evidence type="ECO:0000313" key="1">
    <source>
        <dbReference type="EMBL" id="KAF6403641.1"/>
    </source>
</evidence>
<dbReference type="AlphaFoldDB" id="A0A7J8BYG8"/>
<name>A0A7J8BYG8_MOLMO</name>
<evidence type="ECO:0000313" key="2">
    <source>
        <dbReference type="Proteomes" id="UP000550707"/>
    </source>
</evidence>
<sequence length="168" mass="18459">MTVLASPLTWFFEPPFCSHSPSQRHLSGPGVSDVQPWFVFIYLSGGLSCPMKKTFLGLQFTPLPLPSHMCHPWQVVLSRACSVLEENSHCRRALPSWLALPRLCPGAGDRAEGGQGEGLVPGTVWGPTCLPDNRTCGGTWPGCPHLHVGPQVRRFQKRDFLLFLIGSL</sequence>
<proteinExistence type="predicted"/>
<dbReference type="InParanoid" id="A0A7J8BYG8"/>
<dbReference type="Proteomes" id="UP000550707">
    <property type="component" value="Unassembled WGS sequence"/>
</dbReference>
<comment type="caution">
    <text evidence="1">The sequence shown here is derived from an EMBL/GenBank/DDBJ whole genome shotgun (WGS) entry which is preliminary data.</text>
</comment>
<keyword evidence="2" id="KW-1185">Reference proteome</keyword>
<protein>
    <submittedName>
        <fullName evidence="1">Uncharacterized protein</fullName>
    </submittedName>
</protein>
<gene>
    <name evidence="1" type="ORF">HJG59_010044</name>
</gene>